<dbReference type="Proteomes" id="UP000580654">
    <property type="component" value="Unassembled WGS sequence"/>
</dbReference>
<feature type="compositionally biased region" description="Low complexity" evidence="1">
    <location>
        <begin position="11"/>
        <end position="25"/>
    </location>
</feature>
<feature type="non-terminal residue" evidence="2">
    <location>
        <position position="1"/>
    </location>
</feature>
<evidence type="ECO:0000313" key="2">
    <source>
        <dbReference type="EMBL" id="MBB5696604.1"/>
    </source>
</evidence>
<feature type="region of interest" description="Disordered" evidence="1">
    <location>
        <begin position="1"/>
        <end position="25"/>
    </location>
</feature>
<dbReference type="EMBL" id="JACIJD010000063">
    <property type="protein sequence ID" value="MBB5696604.1"/>
    <property type="molecule type" value="Genomic_DNA"/>
</dbReference>
<organism evidence="2 3">
    <name type="scientific">Muricoccus pecuniae</name>
    <dbReference type="NCBI Taxonomy" id="693023"/>
    <lineage>
        <taxon>Bacteria</taxon>
        <taxon>Pseudomonadati</taxon>
        <taxon>Pseudomonadota</taxon>
        <taxon>Alphaproteobacteria</taxon>
        <taxon>Acetobacterales</taxon>
        <taxon>Roseomonadaceae</taxon>
        <taxon>Muricoccus</taxon>
    </lineage>
</organism>
<name>A0A840YNK5_9PROT</name>
<keyword evidence="3" id="KW-1185">Reference proteome</keyword>
<evidence type="ECO:0000256" key="1">
    <source>
        <dbReference type="SAM" id="MobiDB-lite"/>
    </source>
</evidence>
<gene>
    <name evidence="2" type="ORF">FHS87_004678</name>
</gene>
<accession>A0A840YNK5</accession>
<sequence length="56" mass="5604">AAGTRDVSRHAGGVTEGAQQTGAAATQVRAASGELAQKAELLRGQVDRFLGGIRAA</sequence>
<proteinExistence type="predicted"/>
<evidence type="ECO:0000313" key="3">
    <source>
        <dbReference type="Proteomes" id="UP000580654"/>
    </source>
</evidence>
<protein>
    <submittedName>
        <fullName evidence="2">Methyl-accepting chemotaxis protein</fullName>
    </submittedName>
</protein>
<comment type="caution">
    <text evidence="2">The sequence shown here is derived from an EMBL/GenBank/DDBJ whole genome shotgun (WGS) entry which is preliminary data.</text>
</comment>
<reference evidence="2 3" key="1">
    <citation type="submission" date="2020-08" db="EMBL/GenBank/DDBJ databases">
        <title>Genomic Encyclopedia of Type Strains, Phase IV (KMG-IV): sequencing the most valuable type-strain genomes for metagenomic binning, comparative biology and taxonomic classification.</title>
        <authorList>
            <person name="Goeker M."/>
        </authorList>
    </citation>
    <scope>NUCLEOTIDE SEQUENCE [LARGE SCALE GENOMIC DNA]</scope>
    <source>
        <strain evidence="2 3">DSM 25622</strain>
    </source>
</reference>
<dbReference type="AlphaFoldDB" id="A0A840YNK5"/>